<gene>
    <name evidence="2" type="ORF">Pan97_07390</name>
</gene>
<name>A0A518C3D6_9BACT</name>
<reference evidence="3" key="1">
    <citation type="submission" date="2019-02" db="EMBL/GenBank/DDBJ databases">
        <title>Deep-cultivation of Planctomycetes and their phenomic and genomic characterization uncovers novel biology.</title>
        <authorList>
            <person name="Wiegand S."/>
            <person name="Jogler M."/>
            <person name="Boedeker C."/>
            <person name="Pinto D."/>
            <person name="Vollmers J."/>
            <person name="Rivas-Marin E."/>
            <person name="Kohn T."/>
            <person name="Peeters S.H."/>
            <person name="Heuer A."/>
            <person name="Rast P."/>
            <person name="Oberbeckmann S."/>
            <person name="Bunk B."/>
            <person name="Jeske O."/>
            <person name="Meyerdierks A."/>
            <person name="Storesund J.E."/>
            <person name="Kallscheuer N."/>
            <person name="Luecker S."/>
            <person name="Lage O.M."/>
            <person name="Pohl T."/>
            <person name="Merkel B.J."/>
            <person name="Hornburger P."/>
            <person name="Mueller R.-W."/>
            <person name="Bruemmer F."/>
            <person name="Labrenz M."/>
            <person name="Spormann A.M."/>
            <person name="Op den Camp H."/>
            <person name="Overmann J."/>
            <person name="Amann R."/>
            <person name="Jetten M.S.M."/>
            <person name="Mascher T."/>
            <person name="Medema M.H."/>
            <person name="Devos D.P."/>
            <person name="Kaster A.-K."/>
            <person name="Ovreas L."/>
            <person name="Rohde M."/>
            <person name="Galperin M.Y."/>
            <person name="Jogler C."/>
        </authorList>
    </citation>
    <scope>NUCLEOTIDE SEQUENCE [LARGE SCALE GENOMIC DNA]</scope>
    <source>
        <strain evidence="3">Pan97</strain>
    </source>
</reference>
<feature type="transmembrane region" description="Helical" evidence="1">
    <location>
        <begin position="64"/>
        <end position="86"/>
    </location>
</feature>
<feature type="transmembrane region" description="Helical" evidence="1">
    <location>
        <begin position="12"/>
        <end position="31"/>
    </location>
</feature>
<dbReference type="EMBL" id="CP036289">
    <property type="protein sequence ID" value="QDU73740.1"/>
    <property type="molecule type" value="Genomic_DNA"/>
</dbReference>
<evidence type="ECO:0000313" key="3">
    <source>
        <dbReference type="Proteomes" id="UP000318626"/>
    </source>
</evidence>
<evidence type="ECO:0000313" key="2">
    <source>
        <dbReference type="EMBL" id="QDU73740.1"/>
    </source>
</evidence>
<dbReference type="KEGG" id="bvo:Pan97_07390"/>
<keyword evidence="1" id="KW-1133">Transmembrane helix</keyword>
<keyword evidence="1" id="KW-0812">Transmembrane</keyword>
<keyword evidence="1" id="KW-0472">Membrane</keyword>
<keyword evidence="3" id="KW-1185">Reference proteome</keyword>
<dbReference type="Proteomes" id="UP000318626">
    <property type="component" value="Chromosome"/>
</dbReference>
<proteinExistence type="predicted"/>
<protein>
    <submittedName>
        <fullName evidence="2">Uncharacterized protein</fullName>
    </submittedName>
</protein>
<sequence>MLSLRCQRFPILLQTITLLSNLSSFLLDFAMKRNPCFASIGICGNQIIRAIRNFLLKLDHQSTLLFLAKIVTLGHFGQFSILVFIAPEEQR</sequence>
<accession>A0A518C3D6</accession>
<organism evidence="2 3">
    <name type="scientific">Bremerella volcania</name>
    <dbReference type="NCBI Taxonomy" id="2527984"/>
    <lineage>
        <taxon>Bacteria</taxon>
        <taxon>Pseudomonadati</taxon>
        <taxon>Planctomycetota</taxon>
        <taxon>Planctomycetia</taxon>
        <taxon>Pirellulales</taxon>
        <taxon>Pirellulaceae</taxon>
        <taxon>Bremerella</taxon>
    </lineage>
</organism>
<evidence type="ECO:0000256" key="1">
    <source>
        <dbReference type="SAM" id="Phobius"/>
    </source>
</evidence>
<dbReference type="AlphaFoldDB" id="A0A518C3D6"/>